<reference evidence="1 2" key="1">
    <citation type="journal article" date="2013" name="Arch. Virol.">
        <title>Characterization and complete genome sequence of a virulent bacteriophage B4 infecting food-borne pathogenic Bacillus cereus.</title>
        <authorList>
            <person name="Lee J.H."/>
            <person name="Shin H."/>
            <person name="Son B."/>
            <person name="Heu S."/>
            <person name="Ryu S."/>
        </authorList>
    </citation>
    <scope>NUCLEOTIDE SEQUENCE [LARGE SCALE GENOMIC DNA]</scope>
</reference>
<dbReference type="GeneID" id="13828619"/>
<proteinExistence type="predicted"/>
<organism evidence="1 2">
    <name type="scientific">Bacillus phage B4</name>
    <dbReference type="NCBI Taxonomy" id="1141133"/>
    <lineage>
        <taxon>Viruses</taxon>
        <taxon>Duplodnaviria</taxon>
        <taxon>Heunggongvirae</taxon>
        <taxon>Uroviricota</taxon>
        <taxon>Caudoviricetes</taxon>
        <taxon>Herelleviridae</taxon>
        <taxon>Bastillevirinae</taxon>
        <taxon>Bequatrovirus</taxon>
        <taxon>Bequatrovirus B4</taxon>
    </lineage>
</organism>
<name>J9PVT8_9CAUD</name>
<dbReference type="RefSeq" id="YP_006908350.1">
    <property type="nucleotide sequence ID" value="NC_018863.1"/>
</dbReference>
<keyword evidence="2" id="KW-1185">Reference proteome</keyword>
<protein>
    <submittedName>
        <fullName evidence="1">Uncharacterized protein</fullName>
    </submittedName>
</protein>
<accession>J9PVT8</accession>
<dbReference type="Proteomes" id="UP000006099">
    <property type="component" value="Segment"/>
</dbReference>
<sequence>MSNKGGLYKYEFCDPEVEINGLLLAKDDEDAKKKAYDICYISDPDTEETLPTVKHILDMDKFETLVVTGSVETYYDDWD</sequence>
<dbReference type="EMBL" id="JN790865">
    <property type="protein sequence ID" value="AEZ65914.1"/>
    <property type="molecule type" value="Genomic_DNA"/>
</dbReference>
<dbReference type="KEGG" id="vg:13828619"/>
<evidence type="ECO:0000313" key="2">
    <source>
        <dbReference type="Proteomes" id="UP000006099"/>
    </source>
</evidence>
<evidence type="ECO:0000313" key="1">
    <source>
        <dbReference type="EMBL" id="AEZ65914.1"/>
    </source>
</evidence>
<gene>
    <name evidence="1" type="ORF">BCB4_0121</name>
</gene>